<organism evidence="2 3">
    <name type="scientific">Cannabis sativa</name>
    <name type="common">Hemp</name>
    <name type="synonym">Marijuana</name>
    <dbReference type="NCBI Taxonomy" id="3483"/>
    <lineage>
        <taxon>Eukaryota</taxon>
        <taxon>Viridiplantae</taxon>
        <taxon>Streptophyta</taxon>
        <taxon>Embryophyta</taxon>
        <taxon>Tracheophyta</taxon>
        <taxon>Spermatophyta</taxon>
        <taxon>Magnoliopsida</taxon>
        <taxon>eudicotyledons</taxon>
        <taxon>Gunneridae</taxon>
        <taxon>Pentapetalae</taxon>
        <taxon>rosids</taxon>
        <taxon>fabids</taxon>
        <taxon>Rosales</taxon>
        <taxon>Cannabaceae</taxon>
        <taxon>Cannabis</taxon>
    </lineage>
</organism>
<accession>A0A803PTH3</accession>
<dbReference type="EMBL" id="UZAU01000598">
    <property type="status" value="NOT_ANNOTATED_CDS"/>
    <property type="molecule type" value="Genomic_DNA"/>
</dbReference>
<keyword evidence="3" id="KW-1185">Reference proteome</keyword>
<name>A0A803PTH3_CANSA</name>
<dbReference type="PANTHER" id="PTHR11439:SF470">
    <property type="entry name" value="CYSTEINE-RICH RLK (RECEPTOR-LIKE PROTEIN KINASE) 8"/>
    <property type="match status" value="1"/>
</dbReference>
<evidence type="ECO:0000313" key="3">
    <source>
        <dbReference type="Proteomes" id="UP000596661"/>
    </source>
</evidence>
<protein>
    <recommendedName>
        <fullName evidence="4">Reverse transcriptase Ty1/copia-type domain-containing protein</fullName>
    </recommendedName>
</protein>
<reference evidence="2" key="1">
    <citation type="submission" date="2018-11" db="EMBL/GenBank/DDBJ databases">
        <authorList>
            <person name="Grassa J C."/>
        </authorList>
    </citation>
    <scope>NUCLEOTIDE SEQUENCE [LARGE SCALE GENOMIC DNA]</scope>
</reference>
<sequence>MKAYTLLDIQSNNIFHSRDVIFYESIYPLTNNNPNANIDNFFPATTKPADNTSAATKPADNTFVAPTPVDITSATPGSIILNPPTTVDPVPSDNAHSHPIHTTVPQTTSKSGRNITKPLYLQDYICDKAMDAETDALERNHTWIVTYHQNNIKGISVSQRPFTMQLLQDTGHLGSKPNSTTIEPNLKLSNESGDLLLDPKQYRSLIGKLIYLTITRPDISFAVNKLSQYIQEPRQPH</sequence>
<dbReference type="PANTHER" id="PTHR11439">
    <property type="entry name" value="GAG-POL-RELATED RETROTRANSPOSON"/>
    <property type="match status" value="1"/>
</dbReference>
<dbReference type="Gramene" id="evm.model.06.1195">
    <property type="protein sequence ID" value="cds.evm.model.06.1195"/>
    <property type="gene ID" value="evm.TU.06.1195"/>
</dbReference>
<evidence type="ECO:0000313" key="2">
    <source>
        <dbReference type="EnsemblPlants" id="cds.evm.model.06.1195"/>
    </source>
</evidence>
<dbReference type="Proteomes" id="UP000596661">
    <property type="component" value="Chromosome 6"/>
</dbReference>
<dbReference type="EnsemblPlants" id="evm.model.06.1195">
    <property type="protein sequence ID" value="cds.evm.model.06.1195"/>
    <property type="gene ID" value="evm.TU.06.1195"/>
</dbReference>
<evidence type="ECO:0008006" key="4">
    <source>
        <dbReference type="Google" id="ProtNLM"/>
    </source>
</evidence>
<reference evidence="2" key="2">
    <citation type="submission" date="2021-03" db="UniProtKB">
        <authorList>
            <consortium name="EnsemblPlants"/>
        </authorList>
    </citation>
    <scope>IDENTIFICATION</scope>
</reference>
<dbReference type="AlphaFoldDB" id="A0A803PTH3"/>
<feature type="region of interest" description="Disordered" evidence="1">
    <location>
        <begin position="91"/>
        <end position="111"/>
    </location>
</feature>
<evidence type="ECO:0000256" key="1">
    <source>
        <dbReference type="SAM" id="MobiDB-lite"/>
    </source>
</evidence>
<proteinExistence type="predicted"/>